<dbReference type="AlphaFoldDB" id="A0A139AYP2"/>
<evidence type="ECO:0000256" key="1">
    <source>
        <dbReference type="ARBA" id="ARBA00006484"/>
    </source>
</evidence>
<dbReference type="Proteomes" id="UP000070544">
    <property type="component" value="Unassembled WGS sequence"/>
</dbReference>
<feature type="domain" description="Ketoreductase" evidence="6">
    <location>
        <begin position="74"/>
        <end position="254"/>
    </location>
</feature>
<gene>
    <name evidence="7" type="ORF">M427DRAFT_118855</name>
</gene>
<dbReference type="CDD" id="cd05339">
    <property type="entry name" value="17beta-HSDXI-like_SDR_c"/>
    <property type="match status" value="1"/>
</dbReference>
<dbReference type="InterPro" id="IPR020904">
    <property type="entry name" value="Sc_DH/Rdtase_CS"/>
</dbReference>
<evidence type="ECO:0000256" key="5">
    <source>
        <dbReference type="SAM" id="Phobius"/>
    </source>
</evidence>
<protein>
    <submittedName>
        <fullName evidence="7">NAD(P)-binding protein</fullName>
    </submittedName>
</protein>
<dbReference type="SMART" id="SM00822">
    <property type="entry name" value="PKS_KR"/>
    <property type="match status" value="1"/>
</dbReference>
<dbReference type="GO" id="GO:0016616">
    <property type="term" value="F:oxidoreductase activity, acting on the CH-OH group of donors, NAD or NADP as acceptor"/>
    <property type="evidence" value="ECO:0007669"/>
    <property type="project" value="TreeGrafter"/>
</dbReference>
<dbReference type="PANTHER" id="PTHR24322">
    <property type="entry name" value="PKSB"/>
    <property type="match status" value="1"/>
</dbReference>
<reference evidence="7 8" key="1">
    <citation type="journal article" date="2015" name="Genome Biol. Evol.">
        <title>Phylogenomic analyses indicate that early fungi evolved digesting cell walls of algal ancestors of land plants.</title>
        <authorList>
            <person name="Chang Y."/>
            <person name="Wang S."/>
            <person name="Sekimoto S."/>
            <person name="Aerts A.L."/>
            <person name="Choi C."/>
            <person name="Clum A."/>
            <person name="LaButti K.M."/>
            <person name="Lindquist E.A."/>
            <person name="Yee Ngan C."/>
            <person name="Ohm R.A."/>
            <person name="Salamov A.A."/>
            <person name="Grigoriev I.V."/>
            <person name="Spatafora J.W."/>
            <person name="Berbee M.L."/>
        </authorList>
    </citation>
    <scope>NUCLEOTIDE SEQUENCE [LARGE SCALE GENOMIC DNA]</scope>
    <source>
        <strain evidence="7 8">JEL478</strain>
    </source>
</reference>
<evidence type="ECO:0000313" key="7">
    <source>
        <dbReference type="EMBL" id="KXS21861.1"/>
    </source>
</evidence>
<dbReference type="EMBL" id="KQ965732">
    <property type="protein sequence ID" value="KXS21861.1"/>
    <property type="molecule type" value="Genomic_DNA"/>
</dbReference>
<dbReference type="STRING" id="1344416.A0A139AYP2"/>
<dbReference type="OrthoDB" id="294295at2759"/>
<sequence>MSAKTNNADVISFDTFVDGILSIPVVNLIAVVIGYLGLFLVWTVGGLFLMLFLMMRHVWRILTSGVINFDIAGETVVITGGSSGIGLALAKALSFRYPNATICVLDVKPISDPLLVAPNVRYYECDVSDRDSVARVAEKILQEAGPPALLVNNAGIVQTGRVWELDPAKTEKVFAVNVLAHFCTVREFLPAMMKRDKGHIVTVASALGTTGVAQISDYCASKSAAVGFTESLRQELSGTNIKTHLVMPGLVTTDMFAAVHPMTLPFLTPPLSADKLVRSIITNIERGEHSEVKLPFYTKWAFLFRLFPPDLADAMRNMFSANRMLDGVKL</sequence>
<dbReference type="Gene3D" id="3.40.50.720">
    <property type="entry name" value="NAD(P)-binding Rossmann-like Domain"/>
    <property type="match status" value="1"/>
</dbReference>
<keyword evidence="2" id="KW-0521">NADP</keyword>
<evidence type="ECO:0000256" key="3">
    <source>
        <dbReference type="ARBA" id="ARBA00023002"/>
    </source>
</evidence>
<dbReference type="SUPFAM" id="SSF51735">
    <property type="entry name" value="NAD(P)-binding Rossmann-fold domains"/>
    <property type="match status" value="1"/>
</dbReference>
<keyword evidence="3" id="KW-0560">Oxidoreductase</keyword>
<dbReference type="PANTHER" id="PTHR24322:SF736">
    <property type="entry name" value="RETINOL DEHYDROGENASE 10"/>
    <property type="match status" value="1"/>
</dbReference>
<proteinExistence type="inferred from homology"/>
<dbReference type="InterPro" id="IPR002347">
    <property type="entry name" value="SDR_fam"/>
</dbReference>
<dbReference type="InterPro" id="IPR057326">
    <property type="entry name" value="KR_dom"/>
</dbReference>
<evidence type="ECO:0000256" key="4">
    <source>
        <dbReference type="RuleBase" id="RU000363"/>
    </source>
</evidence>
<dbReference type="Pfam" id="PF00106">
    <property type="entry name" value="adh_short"/>
    <property type="match status" value="1"/>
</dbReference>
<evidence type="ECO:0000313" key="8">
    <source>
        <dbReference type="Proteomes" id="UP000070544"/>
    </source>
</evidence>
<keyword evidence="5" id="KW-0472">Membrane</keyword>
<name>A0A139AYP2_GONPJ</name>
<evidence type="ECO:0000256" key="2">
    <source>
        <dbReference type="ARBA" id="ARBA00022857"/>
    </source>
</evidence>
<accession>A0A139AYP2</accession>
<dbReference type="InterPro" id="IPR036291">
    <property type="entry name" value="NAD(P)-bd_dom_sf"/>
</dbReference>
<dbReference type="PRINTS" id="PR00081">
    <property type="entry name" value="GDHRDH"/>
</dbReference>
<keyword evidence="8" id="KW-1185">Reference proteome</keyword>
<keyword evidence="5" id="KW-0812">Transmembrane</keyword>
<evidence type="ECO:0000259" key="6">
    <source>
        <dbReference type="SMART" id="SM00822"/>
    </source>
</evidence>
<comment type="similarity">
    <text evidence="1 4">Belongs to the short-chain dehydrogenases/reductases (SDR) family.</text>
</comment>
<dbReference type="PRINTS" id="PR00080">
    <property type="entry name" value="SDRFAMILY"/>
</dbReference>
<organism evidence="7 8">
    <name type="scientific">Gonapodya prolifera (strain JEL478)</name>
    <name type="common">Monoblepharis prolifera</name>
    <dbReference type="NCBI Taxonomy" id="1344416"/>
    <lineage>
        <taxon>Eukaryota</taxon>
        <taxon>Fungi</taxon>
        <taxon>Fungi incertae sedis</taxon>
        <taxon>Chytridiomycota</taxon>
        <taxon>Chytridiomycota incertae sedis</taxon>
        <taxon>Monoblepharidomycetes</taxon>
        <taxon>Monoblepharidales</taxon>
        <taxon>Gonapodyaceae</taxon>
        <taxon>Gonapodya</taxon>
    </lineage>
</organism>
<dbReference type="PROSITE" id="PS00061">
    <property type="entry name" value="ADH_SHORT"/>
    <property type="match status" value="1"/>
</dbReference>
<keyword evidence="5" id="KW-1133">Transmembrane helix</keyword>
<dbReference type="OMA" id="WYANWSE"/>
<feature type="transmembrane region" description="Helical" evidence="5">
    <location>
        <begin position="20"/>
        <end position="53"/>
    </location>
</feature>